<proteinExistence type="predicted"/>
<keyword evidence="2" id="KW-0418">Kinase</keyword>
<dbReference type="GeneID" id="23462189"/>
<reference evidence="2 3" key="1">
    <citation type="journal article" date="2015" name="Parasitol. Res.">
        <title>Viruses in close associations with free-living amoebae.</title>
        <authorList>
            <person name="Scheid P."/>
        </authorList>
    </citation>
    <scope>NUCLEOTIDE SEQUENCE [LARGE SCALE GENOMIC DNA]</scope>
    <source>
        <strain evidence="2">KlaHel</strain>
    </source>
</reference>
<keyword evidence="2" id="KW-0808">Transferase</keyword>
<sequence length="340" mass="36144">MDTYDALSLRSIPYNTGVTGLSNLEDPNTWPVVGLVTAVLRTDAIPPGYDCQYAEAALDFLAWLEINDGALAATLASRGLVPLSSNFRQRATDMMGAISLCASFSSSSELSGDMVPSSTLFNATTETDSTGKRRQDTRTTTGVTAAATGTTRVAAAALVGAGTTSLVWSGWMQAYASRVGAASAARLKLAEDGEDEAISRLALYGVDFAVTSAGATDLTPVLAAACVDCMSVPMAVRPYAAIYNVPEIARAGCPCSWMPTSWPASSWVASTCGTTWTLWQPTRRSPNSYPAARSSSRWPRAVQHRAPVARSAAWPTALPPSTWRPMSHFAPRCSTDRRRR</sequence>
<protein>
    <submittedName>
        <fullName evidence="2">Serine/threonine kinase motif-containing protein</fullName>
    </submittedName>
</protein>
<dbReference type="KEGG" id="vg:23462189"/>
<dbReference type="EMBL" id="KP136319">
    <property type="protein sequence ID" value="AJF97272.1"/>
    <property type="molecule type" value="Genomic_DNA"/>
</dbReference>
<accession>A0A0B5JCD6</accession>
<organism evidence="2 3">
    <name type="scientific">Pandoravirus inopinatum</name>
    <dbReference type="NCBI Taxonomy" id="1605721"/>
    <lineage>
        <taxon>Viruses</taxon>
        <taxon>Pandoravirus</taxon>
    </lineage>
</organism>
<evidence type="ECO:0000313" key="3">
    <source>
        <dbReference type="Proteomes" id="UP000202511"/>
    </source>
</evidence>
<dbReference type="GO" id="GO:0016301">
    <property type="term" value="F:kinase activity"/>
    <property type="evidence" value="ECO:0007669"/>
    <property type="project" value="UniProtKB-KW"/>
</dbReference>
<evidence type="ECO:0000256" key="1">
    <source>
        <dbReference type="SAM" id="MobiDB-lite"/>
    </source>
</evidence>
<evidence type="ECO:0000313" key="2">
    <source>
        <dbReference type="EMBL" id="AJF97272.1"/>
    </source>
</evidence>
<name>A0A0B5JCD6_9VIRU</name>
<feature type="region of interest" description="Disordered" evidence="1">
    <location>
        <begin position="121"/>
        <end position="140"/>
    </location>
</feature>
<dbReference type="Proteomes" id="UP000202511">
    <property type="component" value="Segment"/>
</dbReference>
<dbReference type="RefSeq" id="YP_009119507.1">
    <property type="nucleotide sequence ID" value="NC_026440.1"/>
</dbReference>